<organism evidence="2 3">
    <name type="scientific">Chryseobacterium kwangjuense</name>
    <dbReference type="NCBI Taxonomy" id="267125"/>
    <lineage>
        <taxon>Bacteria</taxon>
        <taxon>Pseudomonadati</taxon>
        <taxon>Bacteroidota</taxon>
        <taxon>Flavobacteriia</taxon>
        <taxon>Flavobacteriales</taxon>
        <taxon>Weeksellaceae</taxon>
        <taxon>Chryseobacterium group</taxon>
        <taxon>Chryseobacterium</taxon>
    </lineage>
</organism>
<dbReference type="Proteomes" id="UP001634154">
    <property type="component" value="Unassembled WGS sequence"/>
</dbReference>
<accession>A0ABW9JWY6</accession>
<feature type="signal peptide" evidence="1">
    <location>
        <begin position="1"/>
        <end position="19"/>
    </location>
</feature>
<feature type="chain" id="PRO_5045617409" description="Lipoprotein" evidence="1">
    <location>
        <begin position="20"/>
        <end position="71"/>
    </location>
</feature>
<name>A0ABW9JWY6_9FLAO</name>
<protein>
    <recommendedName>
        <fullName evidence="4">Lipoprotein</fullName>
    </recommendedName>
</protein>
<keyword evidence="1" id="KW-0732">Signal</keyword>
<dbReference type="PROSITE" id="PS51257">
    <property type="entry name" value="PROKAR_LIPOPROTEIN"/>
    <property type="match status" value="1"/>
</dbReference>
<evidence type="ECO:0000256" key="1">
    <source>
        <dbReference type="SAM" id="SignalP"/>
    </source>
</evidence>
<keyword evidence="3" id="KW-1185">Reference proteome</keyword>
<evidence type="ECO:0000313" key="2">
    <source>
        <dbReference type="EMBL" id="MFN1215625.1"/>
    </source>
</evidence>
<sequence>MKHVLIITIALFLIVTGCAGDKNTNKDIHHRTELIPEPDKDQREAYEKSMLVKQPDTILSDASKKSEALTS</sequence>
<evidence type="ECO:0000313" key="3">
    <source>
        <dbReference type="Proteomes" id="UP001634154"/>
    </source>
</evidence>
<reference evidence="2 3" key="1">
    <citation type="submission" date="2024-12" db="EMBL/GenBank/DDBJ databases">
        <title>Draft genome sequence of Chryseobacterium kwangjuense AG447.</title>
        <authorList>
            <person name="Cheptsov V.S."/>
            <person name="Belov A."/>
            <person name="Zavarzina A.G."/>
        </authorList>
    </citation>
    <scope>NUCLEOTIDE SEQUENCE [LARGE SCALE GENOMIC DNA]</scope>
    <source>
        <strain evidence="2 3">AG447</strain>
    </source>
</reference>
<evidence type="ECO:0008006" key="4">
    <source>
        <dbReference type="Google" id="ProtNLM"/>
    </source>
</evidence>
<gene>
    <name evidence="2" type="ORF">ACKW6Q_01450</name>
</gene>
<comment type="caution">
    <text evidence="2">The sequence shown here is derived from an EMBL/GenBank/DDBJ whole genome shotgun (WGS) entry which is preliminary data.</text>
</comment>
<proteinExistence type="predicted"/>
<dbReference type="RefSeq" id="WP_409355424.1">
    <property type="nucleotide sequence ID" value="NZ_JBJXVJ010000001.1"/>
</dbReference>
<dbReference type="EMBL" id="JBJXVJ010000001">
    <property type="protein sequence ID" value="MFN1215625.1"/>
    <property type="molecule type" value="Genomic_DNA"/>
</dbReference>